<dbReference type="GO" id="GO:0016829">
    <property type="term" value="F:lyase activity"/>
    <property type="evidence" value="ECO:0007669"/>
    <property type="project" value="UniProtKB-KW"/>
</dbReference>
<protein>
    <submittedName>
        <fullName evidence="4">Enoyl-CoA hydratase</fullName>
    </submittedName>
</protein>
<dbReference type="InterPro" id="IPR029045">
    <property type="entry name" value="ClpP/crotonase-like_dom_sf"/>
</dbReference>
<dbReference type="RefSeq" id="WP_091489903.1">
    <property type="nucleotide sequence ID" value="NZ_FOMH01000001.1"/>
</dbReference>
<comment type="similarity">
    <text evidence="1 3">Belongs to the enoyl-CoA hydratase/isomerase family.</text>
</comment>
<gene>
    <name evidence="4" type="ORF">SAMN05216297_101129</name>
</gene>
<dbReference type="PROSITE" id="PS00166">
    <property type="entry name" value="ENOYL_COA_HYDRATASE"/>
    <property type="match status" value="1"/>
</dbReference>
<dbReference type="PANTHER" id="PTHR11941:SF54">
    <property type="entry name" value="ENOYL-COA HYDRATASE, MITOCHONDRIAL"/>
    <property type="match status" value="1"/>
</dbReference>
<dbReference type="SUPFAM" id="SSF52096">
    <property type="entry name" value="ClpP/crotonase"/>
    <property type="match status" value="1"/>
</dbReference>
<dbReference type="InterPro" id="IPR014748">
    <property type="entry name" value="Enoyl-CoA_hydra_C"/>
</dbReference>
<dbReference type="FunFam" id="3.90.226.10:FF:000009">
    <property type="entry name" value="Carnitinyl-CoA dehydratase"/>
    <property type="match status" value="1"/>
</dbReference>
<evidence type="ECO:0000313" key="5">
    <source>
        <dbReference type="Proteomes" id="UP000199672"/>
    </source>
</evidence>
<dbReference type="EMBL" id="FOMH01000001">
    <property type="protein sequence ID" value="SFC52530.1"/>
    <property type="molecule type" value="Genomic_DNA"/>
</dbReference>
<dbReference type="InterPro" id="IPR001753">
    <property type="entry name" value="Enoyl-CoA_hydra/iso"/>
</dbReference>
<dbReference type="PANTHER" id="PTHR11941">
    <property type="entry name" value="ENOYL-COA HYDRATASE-RELATED"/>
    <property type="match status" value="1"/>
</dbReference>
<sequence length="260" mass="27934">MNYENILISIEEKVATMTINRPTKLNALNKATISDLSNAIESASKNDDVRVIILTGSGEKAFVAGADISEFANYTTVEGAQLAAEGQESLFDFIENLKKPVIAAVNGFALGGGLELAMACHFRIASDNAKMGLPEVTLGLIPGYGGTQRLPQLIGKGRAMEMIMTAAMITAEQAKEYGLVNHVVPQEELLSFTNVIAQKIIKNAPFAIGKAIKAINANFKDGKNGFDTEIKSFGECFGTQDFKEGTTAFLEKRKAEFTGK</sequence>
<evidence type="ECO:0000256" key="1">
    <source>
        <dbReference type="ARBA" id="ARBA00005254"/>
    </source>
</evidence>
<dbReference type="GO" id="GO:0006635">
    <property type="term" value="P:fatty acid beta-oxidation"/>
    <property type="evidence" value="ECO:0007669"/>
    <property type="project" value="TreeGrafter"/>
</dbReference>
<evidence type="ECO:0000313" key="4">
    <source>
        <dbReference type="EMBL" id="SFC52530.1"/>
    </source>
</evidence>
<accession>A0A1I1K4N2</accession>
<dbReference type="AlphaFoldDB" id="A0A1I1K4N2"/>
<dbReference type="Gene3D" id="1.10.12.10">
    <property type="entry name" value="Lyase 2-enoyl-coa Hydratase, Chain A, domain 2"/>
    <property type="match status" value="1"/>
</dbReference>
<dbReference type="Proteomes" id="UP000199672">
    <property type="component" value="Unassembled WGS sequence"/>
</dbReference>
<dbReference type="Pfam" id="PF00378">
    <property type="entry name" value="ECH_1"/>
    <property type="match status" value="1"/>
</dbReference>
<keyword evidence="5" id="KW-1185">Reference proteome</keyword>
<keyword evidence="2" id="KW-0456">Lyase</keyword>
<dbReference type="Gene3D" id="3.90.226.10">
    <property type="entry name" value="2-enoyl-CoA Hydratase, Chain A, domain 1"/>
    <property type="match status" value="1"/>
</dbReference>
<evidence type="ECO:0000256" key="2">
    <source>
        <dbReference type="ARBA" id="ARBA00023239"/>
    </source>
</evidence>
<dbReference type="InterPro" id="IPR018376">
    <property type="entry name" value="Enoyl-CoA_hyd/isom_CS"/>
</dbReference>
<dbReference type="CDD" id="cd06558">
    <property type="entry name" value="crotonase-like"/>
    <property type="match status" value="1"/>
</dbReference>
<evidence type="ECO:0000256" key="3">
    <source>
        <dbReference type="RuleBase" id="RU003707"/>
    </source>
</evidence>
<dbReference type="STRING" id="739143.SAMN05216297_101129"/>
<name>A0A1I1K4N2_9FLAO</name>
<proteinExistence type="inferred from homology"/>
<reference evidence="5" key="1">
    <citation type="submission" date="2016-10" db="EMBL/GenBank/DDBJ databases">
        <authorList>
            <person name="Varghese N."/>
            <person name="Submissions S."/>
        </authorList>
    </citation>
    <scope>NUCLEOTIDE SEQUENCE [LARGE SCALE GENOMIC DNA]</scope>
    <source>
        <strain evidence="5">CGMCC 1.10370</strain>
    </source>
</reference>
<organism evidence="4 5">
    <name type="scientific">Flavobacterium phragmitis</name>
    <dbReference type="NCBI Taxonomy" id="739143"/>
    <lineage>
        <taxon>Bacteria</taxon>
        <taxon>Pseudomonadati</taxon>
        <taxon>Bacteroidota</taxon>
        <taxon>Flavobacteriia</taxon>
        <taxon>Flavobacteriales</taxon>
        <taxon>Flavobacteriaceae</taxon>
        <taxon>Flavobacterium</taxon>
    </lineage>
</organism>
<dbReference type="OrthoDB" id="9775794at2"/>